<dbReference type="AlphaFoldDB" id="A0A1G5S2D4"/>
<organism evidence="2 3">
    <name type="scientific">Acidaminobacter hydrogenoformans DSM 2784</name>
    <dbReference type="NCBI Taxonomy" id="1120920"/>
    <lineage>
        <taxon>Bacteria</taxon>
        <taxon>Bacillati</taxon>
        <taxon>Bacillota</taxon>
        <taxon>Clostridia</taxon>
        <taxon>Peptostreptococcales</taxon>
        <taxon>Acidaminobacteraceae</taxon>
        <taxon>Acidaminobacter</taxon>
    </lineage>
</organism>
<feature type="transmembrane region" description="Helical" evidence="1">
    <location>
        <begin position="63"/>
        <end position="83"/>
    </location>
</feature>
<feature type="transmembrane region" description="Helical" evidence="1">
    <location>
        <begin position="89"/>
        <end position="107"/>
    </location>
</feature>
<feature type="transmembrane region" description="Helical" evidence="1">
    <location>
        <begin position="34"/>
        <end position="51"/>
    </location>
</feature>
<name>A0A1G5S2D4_9FIRM</name>
<sequence length="201" mass="22205">MTPMLIETTILGLLIAVVSNRWHHLVENVKIKGVWLPFLAFVVEAGIQIALNRGSDDLRGLIFDYELTLMVLVYSLLVAFFALNLKTPGVAMLLVGVVLNMIVIFSNNGKMPVDIDMAVSYGFTHTAQQLKSGLVFGHSAINAETTKLAFLADILHLRPPYPMPKSVSLGDLVMDVGVLMVFVLNLRENPNALEEEETHVY</sequence>
<keyword evidence="1" id="KW-0812">Transmembrane</keyword>
<keyword evidence="1" id="KW-1133">Transmembrane helix</keyword>
<keyword evidence="1" id="KW-0472">Membrane</keyword>
<feature type="transmembrane region" description="Helical" evidence="1">
    <location>
        <begin position="5"/>
        <end position="22"/>
    </location>
</feature>
<evidence type="ECO:0000256" key="1">
    <source>
        <dbReference type="SAM" id="Phobius"/>
    </source>
</evidence>
<evidence type="ECO:0000313" key="3">
    <source>
        <dbReference type="Proteomes" id="UP000199208"/>
    </source>
</evidence>
<evidence type="ECO:0008006" key="4">
    <source>
        <dbReference type="Google" id="ProtNLM"/>
    </source>
</evidence>
<reference evidence="2 3" key="1">
    <citation type="submission" date="2016-10" db="EMBL/GenBank/DDBJ databases">
        <authorList>
            <person name="de Groot N.N."/>
        </authorList>
    </citation>
    <scope>NUCLEOTIDE SEQUENCE [LARGE SCALE GENOMIC DNA]</scope>
    <source>
        <strain evidence="2 3">DSM 2784</strain>
    </source>
</reference>
<accession>A0A1G5S2D4</accession>
<proteinExistence type="predicted"/>
<dbReference type="Proteomes" id="UP000199208">
    <property type="component" value="Unassembled WGS sequence"/>
</dbReference>
<dbReference type="STRING" id="1120920.SAMN03080599_02324"/>
<gene>
    <name evidence="2" type="ORF">SAMN03080599_02324</name>
</gene>
<dbReference type="EMBL" id="FMWL01000013">
    <property type="protein sequence ID" value="SCZ80552.1"/>
    <property type="molecule type" value="Genomic_DNA"/>
</dbReference>
<protein>
    <recommendedName>
        <fullName evidence="4">DUF5317 domain-containing protein</fullName>
    </recommendedName>
</protein>
<dbReference type="InterPro" id="IPR035168">
    <property type="entry name" value="DUF5317"/>
</dbReference>
<dbReference type="Pfam" id="PF17248">
    <property type="entry name" value="DUF5317"/>
    <property type="match status" value="1"/>
</dbReference>
<keyword evidence="3" id="KW-1185">Reference proteome</keyword>
<evidence type="ECO:0000313" key="2">
    <source>
        <dbReference type="EMBL" id="SCZ80552.1"/>
    </source>
</evidence>